<dbReference type="SMART" id="SM00409">
    <property type="entry name" value="IG"/>
    <property type="match status" value="2"/>
</dbReference>
<dbReference type="Proteomes" id="UP000008068">
    <property type="component" value="Unassembled WGS sequence"/>
</dbReference>
<keyword evidence="6" id="KW-1185">Reference proteome</keyword>
<dbReference type="InterPro" id="IPR003599">
    <property type="entry name" value="Ig_sub"/>
</dbReference>
<keyword evidence="2" id="KW-0393">Immunoglobulin domain</keyword>
<organism evidence="6">
    <name type="scientific">Caenorhabditis brenneri</name>
    <name type="common">Nematode worm</name>
    <dbReference type="NCBI Taxonomy" id="135651"/>
    <lineage>
        <taxon>Eukaryota</taxon>
        <taxon>Metazoa</taxon>
        <taxon>Ecdysozoa</taxon>
        <taxon>Nematoda</taxon>
        <taxon>Chromadorea</taxon>
        <taxon>Rhabditida</taxon>
        <taxon>Rhabditina</taxon>
        <taxon>Rhabditomorpha</taxon>
        <taxon>Rhabditoidea</taxon>
        <taxon>Rhabditidae</taxon>
        <taxon>Peloderinae</taxon>
        <taxon>Caenorhabditis</taxon>
    </lineage>
</organism>
<dbReference type="PANTHER" id="PTHR10075">
    <property type="entry name" value="BASIGIN RELATED"/>
    <property type="match status" value="1"/>
</dbReference>
<dbReference type="InterPro" id="IPR007110">
    <property type="entry name" value="Ig-like_dom"/>
</dbReference>
<dbReference type="GO" id="GO:0005886">
    <property type="term" value="C:plasma membrane"/>
    <property type="evidence" value="ECO:0007669"/>
    <property type="project" value="TreeGrafter"/>
</dbReference>
<gene>
    <name evidence="5" type="ORF">CAEBREN_15961</name>
</gene>
<dbReference type="OrthoDB" id="10062932at2759"/>
<sequence>MLVSAAACFTLIFSIAIAEKTPVNQETMIGNRVLTRKPFLKFQTMPKGSVLLSGEPLHLDCVTTGAPNAVIFWKKNGKTIREPYLAKRKEVELNDQKLVSETSIIHSILHIQCPTSGTYQCISSNGYDLIEANATVSIIGDSDEICFPSLAPRITQFDMFRLELNGNAVTLRCESSDQKATWTWRRDSKTLVSGGNVEVNKNELHIRNINWESEADYECEATNEFGSAAERTFLMPVTSNNNILV</sequence>
<dbReference type="SUPFAM" id="SSF48726">
    <property type="entry name" value="Immunoglobulin"/>
    <property type="match status" value="2"/>
</dbReference>
<dbReference type="Gene3D" id="2.60.40.10">
    <property type="entry name" value="Immunoglobulins"/>
    <property type="match status" value="2"/>
</dbReference>
<keyword evidence="1" id="KW-0677">Repeat</keyword>
<dbReference type="PANTHER" id="PTHR10075:SF101">
    <property type="entry name" value="ZWEI IG DOMAIN PROTEIN ZIG-3"/>
    <property type="match status" value="1"/>
</dbReference>
<dbReference type="CDD" id="cd00096">
    <property type="entry name" value="Ig"/>
    <property type="match status" value="1"/>
</dbReference>
<dbReference type="GO" id="GO:0007411">
    <property type="term" value="P:axon guidance"/>
    <property type="evidence" value="ECO:0007669"/>
    <property type="project" value="TreeGrafter"/>
</dbReference>
<feature type="domain" description="Ig-like" evidence="4">
    <location>
        <begin position="38"/>
        <end position="137"/>
    </location>
</feature>
<dbReference type="GO" id="GO:0070593">
    <property type="term" value="P:dendrite self-avoidance"/>
    <property type="evidence" value="ECO:0007669"/>
    <property type="project" value="TreeGrafter"/>
</dbReference>
<dbReference type="STRING" id="135651.G0MWD7"/>
<feature type="signal peptide" evidence="3">
    <location>
        <begin position="1"/>
        <end position="18"/>
    </location>
</feature>
<evidence type="ECO:0000256" key="1">
    <source>
        <dbReference type="ARBA" id="ARBA00022737"/>
    </source>
</evidence>
<proteinExistence type="predicted"/>
<reference evidence="6" key="1">
    <citation type="submission" date="2011-07" db="EMBL/GenBank/DDBJ databases">
        <authorList>
            <consortium name="Caenorhabditis brenneri Sequencing and Analysis Consortium"/>
            <person name="Wilson R.K."/>
        </authorList>
    </citation>
    <scope>NUCLEOTIDE SEQUENCE [LARGE SCALE GENOMIC DNA]</scope>
    <source>
        <strain evidence="6">PB2801</strain>
    </source>
</reference>
<dbReference type="HOGENOM" id="CLU_072416_1_0_1"/>
<name>G0MWD7_CAEBE</name>
<dbReference type="InterPro" id="IPR036179">
    <property type="entry name" value="Ig-like_dom_sf"/>
</dbReference>
<dbReference type="EMBL" id="GL379816">
    <property type="protein sequence ID" value="EGT45918.1"/>
    <property type="molecule type" value="Genomic_DNA"/>
</dbReference>
<evidence type="ECO:0000256" key="2">
    <source>
        <dbReference type="ARBA" id="ARBA00023319"/>
    </source>
</evidence>
<dbReference type="SMART" id="SM00408">
    <property type="entry name" value="IGc2"/>
    <property type="match status" value="2"/>
</dbReference>
<dbReference type="PROSITE" id="PS50835">
    <property type="entry name" value="IG_LIKE"/>
    <property type="match status" value="2"/>
</dbReference>
<evidence type="ECO:0000313" key="5">
    <source>
        <dbReference type="EMBL" id="EGT45918.1"/>
    </source>
</evidence>
<feature type="chain" id="PRO_5003404014" description="Ig-like domain-containing protein" evidence="3">
    <location>
        <begin position="19"/>
        <end position="245"/>
    </location>
</feature>
<keyword evidence="3" id="KW-0732">Signal</keyword>
<dbReference type="Pfam" id="PF13927">
    <property type="entry name" value="Ig_3"/>
    <property type="match status" value="2"/>
</dbReference>
<feature type="domain" description="Ig-like" evidence="4">
    <location>
        <begin position="152"/>
        <end position="238"/>
    </location>
</feature>
<dbReference type="GO" id="GO:0098632">
    <property type="term" value="F:cell-cell adhesion mediator activity"/>
    <property type="evidence" value="ECO:0007669"/>
    <property type="project" value="TreeGrafter"/>
</dbReference>
<dbReference type="InterPro" id="IPR003598">
    <property type="entry name" value="Ig_sub2"/>
</dbReference>
<accession>G0MWD7</accession>
<dbReference type="GO" id="GO:0030424">
    <property type="term" value="C:axon"/>
    <property type="evidence" value="ECO:0007669"/>
    <property type="project" value="TreeGrafter"/>
</dbReference>
<dbReference type="InterPro" id="IPR013783">
    <property type="entry name" value="Ig-like_fold"/>
</dbReference>
<dbReference type="AlphaFoldDB" id="G0MWD7"/>
<protein>
    <recommendedName>
        <fullName evidence="4">Ig-like domain-containing protein</fullName>
    </recommendedName>
</protein>
<evidence type="ECO:0000313" key="6">
    <source>
        <dbReference type="Proteomes" id="UP000008068"/>
    </source>
</evidence>
<dbReference type="eggNOG" id="KOG3510">
    <property type="taxonomic scope" value="Eukaryota"/>
</dbReference>
<dbReference type="InParanoid" id="G0MWD7"/>
<dbReference type="GO" id="GO:0007156">
    <property type="term" value="P:homophilic cell adhesion via plasma membrane adhesion molecules"/>
    <property type="evidence" value="ECO:0007669"/>
    <property type="project" value="TreeGrafter"/>
</dbReference>
<evidence type="ECO:0000259" key="4">
    <source>
        <dbReference type="PROSITE" id="PS50835"/>
    </source>
</evidence>
<evidence type="ECO:0000256" key="3">
    <source>
        <dbReference type="SAM" id="SignalP"/>
    </source>
</evidence>